<keyword evidence="2" id="KW-0808">Transferase</keyword>
<evidence type="ECO:0000259" key="1">
    <source>
        <dbReference type="PROSITE" id="PS51186"/>
    </source>
</evidence>
<dbReference type="EMBL" id="JBFAUK010000030">
    <property type="protein sequence ID" value="MEV5510305.1"/>
    <property type="molecule type" value="Genomic_DNA"/>
</dbReference>
<dbReference type="InterPro" id="IPR016181">
    <property type="entry name" value="Acyl_CoA_acyltransferase"/>
</dbReference>
<dbReference type="PANTHER" id="PTHR43441:SF11">
    <property type="entry name" value="RIBOSOMAL-PROTEIN-SERINE ACETYLTRANSFERASE"/>
    <property type="match status" value="1"/>
</dbReference>
<gene>
    <name evidence="2" type="ORF">AB0L16_28410</name>
</gene>
<feature type="domain" description="N-acetyltransferase" evidence="1">
    <location>
        <begin position="45"/>
        <end position="198"/>
    </location>
</feature>
<dbReference type="PROSITE" id="PS51186">
    <property type="entry name" value="GNAT"/>
    <property type="match status" value="1"/>
</dbReference>
<reference evidence="2 3" key="1">
    <citation type="submission" date="2024-06" db="EMBL/GenBank/DDBJ databases">
        <title>The Natural Products Discovery Center: Release of the First 8490 Sequenced Strains for Exploring Actinobacteria Biosynthetic Diversity.</title>
        <authorList>
            <person name="Kalkreuter E."/>
            <person name="Kautsar S.A."/>
            <person name="Yang D."/>
            <person name="Bader C.D."/>
            <person name="Teijaro C.N."/>
            <person name="Fluegel L."/>
            <person name="Davis C.M."/>
            <person name="Simpson J.R."/>
            <person name="Lauterbach L."/>
            <person name="Steele A.D."/>
            <person name="Gui C."/>
            <person name="Meng S."/>
            <person name="Li G."/>
            <person name="Viehrig K."/>
            <person name="Ye F."/>
            <person name="Su P."/>
            <person name="Kiefer A.F."/>
            <person name="Nichols A."/>
            <person name="Cepeda A.J."/>
            <person name="Yan W."/>
            <person name="Fan B."/>
            <person name="Jiang Y."/>
            <person name="Adhikari A."/>
            <person name="Zheng C.-J."/>
            <person name="Schuster L."/>
            <person name="Cowan T.M."/>
            <person name="Smanski M.J."/>
            <person name="Chevrette M.G."/>
            <person name="De Carvalho L.P.S."/>
            <person name="Shen B."/>
        </authorList>
    </citation>
    <scope>NUCLEOTIDE SEQUENCE [LARGE SCALE GENOMIC DNA]</scope>
    <source>
        <strain evidence="2 3">NPDC052347</strain>
    </source>
</reference>
<dbReference type="InterPro" id="IPR000182">
    <property type="entry name" value="GNAT_dom"/>
</dbReference>
<evidence type="ECO:0000313" key="3">
    <source>
        <dbReference type="Proteomes" id="UP001552594"/>
    </source>
</evidence>
<keyword evidence="3" id="KW-1185">Reference proteome</keyword>
<dbReference type="Pfam" id="PF13302">
    <property type="entry name" value="Acetyltransf_3"/>
    <property type="match status" value="1"/>
</dbReference>
<dbReference type="PANTHER" id="PTHR43441">
    <property type="entry name" value="RIBOSOMAL-PROTEIN-SERINE ACETYLTRANSFERASE"/>
    <property type="match status" value="1"/>
</dbReference>
<dbReference type="Proteomes" id="UP001552594">
    <property type="component" value="Unassembled WGS sequence"/>
</dbReference>
<dbReference type="GO" id="GO:0016740">
    <property type="term" value="F:transferase activity"/>
    <property type="evidence" value="ECO:0007669"/>
    <property type="project" value="UniProtKB-KW"/>
</dbReference>
<sequence>MESRYWPLYGLVLTTPRLELRLPDLELLTGLADAAAQGVHDEAAMPFSVPWSDAPPEERGRSVFQYTLGTIAEWRPERWVLSLAVVHQGEPVGVQGLNGTGFAVTREASTGSWLGLAHQGRGLGTEMRAAVLHLAFAGLGARFMTSSAMTDNPASHRVSEKLGYRPDGLETAGVQGRCRTLRRWRLSREDWEERRTVPVRVQGLESCHQLFGLP</sequence>
<organism evidence="2 3">
    <name type="scientific">Streptomyces orinoci</name>
    <name type="common">Streptoverticillium orinoci</name>
    <dbReference type="NCBI Taxonomy" id="67339"/>
    <lineage>
        <taxon>Bacteria</taxon>
        <taxon>Bacillati</taxon>
        <taxon>Actinomycetota</taxon>
        <taxon>Actinomycetes</taxon>
        <taxon>Kitasatosporales</taxon>
        <taxon>Streptomycetaceae</taxon>
        <taxon>Streptomyces</taxon>
    </lineage>
</organism>
<name>A0ABV3K570_STRON</name>
<evidence type="ECO:0000313" key="2">
    <source>
        <dbReference type="EMBL" id="MEV5510305.1"/>
    </source>
</evidence>
<dbReference type="SUPFAM" id="SSF55729">
    <property type="entry name" value="Acyl-CoA N-acyltransferases (Nat)"/>
    <property type="match status" value="1"/>
</dbReference>
<proteinExistence type="predicted"/>
<dbReference type="InterPro" id="IPR051908">
    <property type="entry name" value="Ribosomal_N-acetyltransferase"/>
</dbReference>
<dbReference type="EC" id="2.-.-.-" evidence="2"/>
<comment type="caution">
    <text evidence="2">The sequence shown here is derived from an EMBL/GenBank/DDBJ whole genome shotgun (WGS) entry which is preliminary data.</text>
</comment>
<dbReference type="RefSeq" id="WP_109278782.1">
    <property type="nucleotide sequence ID" value="NZ_JBFAUK010000030.1"/>
</dbReference>
<dbReference type="Gene3D" id="3.40.630.30">
    <property type="match status" value="1"/>
</dbReference>
<protein>
    <submittedName>
        <fullName evidence="2">GNAT family protein</fullName>
        <ecNumber evidence="2">2.-.-.-</ecNumber>
    </submittedName>
</protein>
<accession>A0ABV3K570</accession>